<dbReference type="Gene3D" id="3.40.50.720">
    <property type="entry name" value="NAD(P)-binding Rossmann-like Domain"/>
    <property type="match status" value="1"/>
</dbReference>
<sequence>MSSPTLSRSGSTPGLRPRIDGAPLLPDGLPAFVLSADGADSLAAAAAQLRRYLTEHPQVPLPAVAAALVATRDLRRHRAIVHTDDRGELVTALDALAADPVRPVGTAVPGLHTGVAAAGAPAFVFPGQGSQRRGMGALFHRESAVYRDTVEKIHAIALEVFGSSARDYLLGTGEWEQGGRPVPVEVVQPAIFMQALGLAAMWRAAGIEPRIHVGHSQGEIAAAVAAGTVGLADGLRLVTRRALAVRDNAPTGHSMAVLGTDRERCAAMLARTVGFAELSVVNSAHVLCVSGERDVVAGLVAQATERGIFAREIRVEYPAHTSLVGSMWHLREKWMGVMDHPAFLPTEHLLIGGTLGEAVPADTDFLDYWFWNLKNPVRFDLATRAALDAGADRLIELAEHPTLQLALHENIADAGARATVTGSSRRDATDLSEFSSAVADVLVTHARDLDVQRTLVAEELPPGFPAAPLSRQRLWAALPGRPATAGPVRPRTRVLDTVWTDLDAPVSAPPRPLAIIDPTGAHADLAAALLDAAARYGTPARRSDRAGDDEIAVVLVPGSAETDTTIAAVGELLADRRWWAGVQPAAGIAAVTAGAVVADPADPGPDGAAAAIAVGFRAFGADLPGVEVRHLDLDPRADAAAQAGTAIHALHVAGEPRLALRSGAVRAERWVDAEPTETGTEPPAGLLETARNVVISGGTGHLGLAFAAHAAAHGAASVTLLSRSGGGTTVRHALARIARRHPACAVTVVPCDVTDPAAVATALAGAGRAIDLVVHAAVGYRRCAATDLDASDFTAAAAAKVGGLRTLAQAVPDATLLTCSSAAAALPGAGQAWYAASNTLAEAEAAALRRAGRRAAAVRWGLWEQAGPLDEAGFAAVTAAGVIPLAAPDALAALARSTGPEPVITAVDLPRLRDVAAAFGAAALLTDLTEDTTPAVPAPSDAVPGTAPDAPATVTVTTDAAPGPAPGGGADVAAVLRHHLARALAVPADTLDPDVALVALGLDSLQALELRTAVRDELDAELPLEAILGGATLAEVSATLAG</sequence>
<dbReference type="PROSITE" id="PS50075">
    <property type="entry name" value="CARRIER"/>
    <property type="match status" value="1"/>
</dbReference>
<dbReference type="InterPro" id="IPR013968">
    <property type="entry name" value="PKS_KR"/>
</dbReference>
<proteinExistence type="predicted"/>
<feature type="domain" description="Carrier" evidence="6">
    <location>
        <begin position="970"/>
        <end position="1042"/>
    </location>
</feature>
<dbReference type="InterPro" id="IPR036736">
    <property type="entry name" value="ACP-like_sf"/>
</dbReference>
<dbReference type="GO" id="GO:0004312">
    <property type="term" value="F:fatty acid synthase activity"/>
    <property type="evidence" value="ECO:0007669"/>
    <property type="project" value="TreeGrafter"/>
</dbReference>
<dbReference type="SUPFAM" id="SSF51735">
    <property type="entry name" value="NAD(P)-binding Rossmann-fold domains"/>
    <property type="match status" value="2"/>
</dbReference>
<dbReference type="PROSITE" id="PS00012">
    <property type="entry name" value="PHOSPHOPANTETHEINE"/>
    <property type="match status" value="1"/>
</dbReference>
<dbReference type="Pfam" id="PF00698">
    <property type="entry name" value="Acyl_transf_1"/>
    <property type="match status" value="1"/>
</dbReference>
<dbReference type="PANTHER" id="PTHR43775">
    <property type="entry name" value="FATTY ACID SYNTHASE"/>
    <property type="match status" value="1"/>
</dbReference>
<dbReference type="InterPro" id="IPR014043">
    <property type="entry name" value="Acyl_transferase_dom"/>
</dbReference>
<dbReference type="InterPro" id="IPR050091">
    <property type="entry name" value="PKS_NRPS_Biosynth_Enz"/>
</dbReference>
<dbReference type="eggNOG" id="COG0300">
    <property type="taxonomic scope" value="Bacteria"/>
</dbReference>
<dbReference type="GO" id="GO:0005737">
    <property type="term" value="C:cytoplasm"/>
    <property type="evidence" value="ECO:0007669"/>
    <property type="project" value="TreeGrafter"/>
</dbReference>
<keyword evidence="7" id="KW-0614">Plasmid</keyword>
<keyword evidence="1" id="KW-0596">Phosphopantetheine</keyword>
<dbReference type="Pfam" id="PF00550">
    <property type="entry name" value="PP-binding"/>
    <property type="match status" value="1"/>
</dbReference>
<dbReference type="GO" id="GO:0071770">
    <property type="term" value="P:DIM/DIP cell wall layer assembly"/>
    <property type="evidence" value="ECO:0007669"/>
    <property type="project" value="TreeGrafter"/>
</dbReference>
<dbReference type="InterPro" id="IPR020806">
    <property type="entry name" value="PKS_PP-bd"/>
</dbReference>
<dbReference type="Gene3D" id="3.40.366.10">
    <property type="entry name" value="Malonyl-Coenzyme A Acyl Carrier Protein, domain 2"/>
    <property type="match status" value="1"/>
</dbReference>
<dbReference type="SMART" id="SM00822">
    <property type="entry name" value="PKS_KR"/>
    <property type="match status" value="1"/>
</dbReference>
<feature type="region of interest" description="Disordered" evidence="5">
    <location>
        <begin position="931"/>
        <end position="953"/>
    </location>
</feature>
<keyword evidence="4" id="KW-0511">Multifunctional enzyme</keyword>
<reference evidence="8" key="1">
    <citation type="submission" date="2010-03" db="EMBL/GenBank/DDBJ databases">
        <title>The complete plasmid of Tsukamurella paurometabola DSM 20162.</title>
        <authorList>
            <consortium name="US DOE Joint Genome Institute (JGI-PGF)"/>
            <person name="Lucas S."/>
            <person name="Copeland A."/>
            <person name="Lapidus A."/>
            <person name="Glavina del Rio T."/>
            <person name="Dalin E."/>
            <person name="Tice H."/>
            <person name="Bruce D."/>
            <person name="Goodwin L."/>
            <person name="Pitluck S."/>
            <person name="Kyrpides N."/>
            <person name="Mavromatis K."/>
            <person name="Ivanova N."/>
            <person name="Mikhailova N."/>
            <person name="Munk A.C."/>
            <person name="Brettin T."/>
            <person name="Detter J.C."/>
            <person name="Tapia R."/>
            <person name="Han C."/>
            <person name="Larimer F."/>
            <person name="Land M."/>
            <person name="Hauser L."/>
            <person name="Markowitz V."/>
            <person name="Cheng J.-F."/>
            <person name="Hugenholtz P."/>
            <person name="Woyke T."/>
            <person name="Wu D."/>
            <person name="Jando M."/>
            <person name="Brambilla E."/>
            <person name="Klenk H.-P."/>
            <person name="Eisen J.A."/>
        </authorList>
    </citation>
    <scope>NUCLEOTIDE SEQUENCE [LARGE SCALE GENOMIC DNA]</scope>
    <source>
        <strain evidence="8">ATCC 8368 / DSM 20162 / CCUG 35730 / CIP 100753 / JCM 10117 / KCTC 9821 / NBRC 16120 / NCIMB 702349 / NCTC 13040</strain>
        <plasmid evidence="8">pTpau01</plasmid>
    </source>
</reference>
<dbReference type="SMART" id="SM00823">
    <property type="entry name" value="PKS_PP"/>
    <property type="match status" value="1"/>
</dbReference>
<dbReference type="SUPFAM" id="SSF52151">
    <property type="entry name" value="FabD/lysophospholipase-like"/>
    <property type="match status" value="1"/>
</dbReference>
<dbReference type="RefSeq" id="WP_013128862.1">
    <property type="nucleotide sequence ID" value="NC_014159.1"/>
</dbReference>
<dbReference type="GO" id="GO:0031177">
    <property type="term" value="F:phosphopantetheine binding"/>
    <property type="evidence" value="ECO:0007669"/>
    <property type="project" value="InterPro"/>
</dbReference>
<evidence type="ECO:0000256" key="5">
    <source>
        <dbReference type="SAM" id="MobiDB-lite"/>
    </source>
</evidence>
<dbReference type="InterPro" id="IPR001227">
    <property type="entry name" value="Ac_transferase_dom_sf"/>
</dbReference>
<dbReference type="Pfam" id="PF22621">
    <property type="entry name" value="CurL-like_PKS_C"/>
    <property type="match status" value="1"/>
</dbReference>
<keyword evidence="8" id="KW-1185">Reference proteome</keyword>
<dbReference type="InterPro" id="IPR036291">
    <property type="entry name" value="NAD(P)-bd_dom_sf"/>
</dbReference>
<dbReference type="KEGG" id="tpr:Tpau_4321"/>
<dbReference type="EMBL" id="CP001967">
    <property type="protein sequence ID" value="ADG80882.1"/>
    <property type="molecule type" value="Genomic_DNA"/>
</dbReference>
<evidence type="ECO:0000313" key="8">
    <source>
        <dbReference type="Proteomes" id="UP000001213"/>
    </source>
</evidence>
<dbReference type="eggNOG" id="COG3321">
    <property type="taxonomic scope" value="Bacteria"/>
</dbReference>
<dbReference type="GO" id="GO:0005886">
    <property type="term" value="C:plasma membrane"/>
    <property type="evidence" value="ECO:0007669"/>
    <property type="project" value="TreeGrafter"/>
</dbReference>
<gene>
    <name evidence="7" type="ordered locus">Tpau_4321</name>
</gene>
<dbReference type="GO" id="GO:0006633">
    <property type="term" value="P:fatty acid biosynthetic process"/>
    <property type="evidence" value="ECO:0007669"/>
    <property type="project" value="TreeGrafter"/>
</dbReference>
<feature type="region of interest" description="Disordered" evidence="5">
    <location>
        <begin position="1"/>
        <end position="20"/>
    </location>
</feature>
<dbReference type="Pfam" id="PF08659">
    <property type="entry name" value="KR"/>
    <property type="match status" value="1"/>
</dbReference>
<evidence type="ECO:0000256" key="2">
    <source>
        <dbReference type="ARBA" id="ARBA00022553"/>
    </source>
</evidence>
<reference evidence="7 8" key="2">
    <citation type="journal article" date="2011" name="Stand. Genomic Sci.">
        <title>Complete genome sequence of Tsukamurella paurometabola type strain (no. 33).</title>
        <authorList>
            <person name="Munk A.C."/>
            <person name="Lapidus A."/>
            <person name="Lucas S."/>
            <person name="Nolan M."/>
            <person name="Tice H."/>
            <person name="Cheng J.F."/>
            <person name="Del Rio T.G."/>
            <person name="Goodwin L."/>
            <person name="Pitluck S."/>
            <person name="Liolios K."/>
            <person name="Huntemann M."/>
            <person name="Ivanova N."/>
            <person name="Mavromatis K."/>
            <person name="Mikhailova N."/>
            <person name="Pati A."/>
            <person name="Chen A."/>
            <person name="Palaniappan K."/>
            <person name="Tapia R."/>
            <person name="Han C."/>
            <person name="Land M."/>
            <person name="Hauser L."/>
            <person name="Chang Y.J."/>
            <person name="Jeffries C.D."/>
            <person name="Brettin T."/>
            <person name="Yasawong M."/>
            <person name="Brambilla E.M."/>
            <person name="Rohde M."/>
            <person name="Sikorski J."/>
            <person name="Goker M."/>
            <person name="Detter J.C."/>
            <person name="Woyke T."/>
            <person name="Bristow J."/>
            <person name="Eisen J.A."/>
            <person name="Markowitz V."/>
            <person name="Hugenholtz P."/>
            <person name="Kyrpides N.C."/>
            <person name="Klenk H.P."/>
        </authorList>
    </citation>
    <scope>NUCLEOTIDE SEQUENCE [LARGE SCALE GENOMIC DNA]</scope>
    <source>
        <strain evidence="8">ATCC 8368 / DSM 20162 / CCUG 35730 / CIP 100753 / JCM 10117 / KCTC 9821 / NBRC 16120 / NCIMB 702349 / NCTC 13040</strain>
        <plasmid evidence="7">pTpau01</plasmid>
    </source>
</reference>
<organism evidence="7 8">
    <name type="scientific">Tsukamurella paurometabola (strain ATCC 8368 / DSM 20162 / CCUG 35730 / CIP 100753 / JCM 10117 / KCTC 9821 / NBRC 16120 / NCIMB 702349 / NCTC 13040)</name>
    <name type="common">Corynebacterium paurometabolum</name>
    <dbReference type="NCBI Taxonomy" id="521096"/>
    <lineage>
        <taxon>Bacteria</taxon>
        <taxon>Bacillati</taxon>
        <taxon>Actinomycetota</taxon>
        <taxon>Actinomycetes</taxon>
        <taxon>Mycobacteriales</taxon>
        <taxon>Tsukamurellaceae</taxon>
        <taxon>Tsukamurella</taxon>
    </lineage>
</organism>
<evidence type="ECO:0000256" key="4">
    <source>
        <dbReference type="ARBA" id="ARBA00023268"/>
    </source>
</evidence>
<keyword evidence="3 7" id="KW-0808">Transferase</keyword>
<evidence type="ECO:0000256" key="3">
    <source>
        <dbReference type="ARBA" id="ARBA00022679"/>
    </source>
</evidence>
<dbReference type="Gene3D" id="1.10.1200.10">
    <property type="entry name" value="ACP-like"/>
    <property type="match status" value="1"/>
</dbReference>
<evidence type="ECO:0000256" key="1">
    <source>
        <dbReference type="ARBA" id="ARBA00022450"/>
    </source>
</evidence>
<geneLocation type="plasmid" evidence="7 8">
    <name>pTpau01</name>
</geneLocation>
<dbReference type="HOGENOM" id="CLU_003799_0_0_11"/>
<evidence type="ECO:0000259" key="6">
    <source>
        <dbReference type="PROSITE" id="PS50075"/>
    </source>
</evidence>
<dbReference type="InterPro" id="IPR006162">
    <property type="entry name" value="Ppantetheine_attach_site"/>
</dbReference>
<dbReference type="SUPFAM" id="SSF47336">
    <property type="entry name" value="ACP-like"/>
    <property type="match status" value="1"/>
</dbReference>
<name>D5UZ35_TSUPD</name>
<protein>
    <submittedName>
        <fullName evidence="7">Acyl transferase</fullName>
    </submittedName>
</protein>
<dbReference type="InterPro" id="IPR009081">
    <property type="entry name" value="PP-bd_ACP"/>
</dbReference>
<dbReference type="SUPFAM" id="SSF55048">
    <property type="entry name" value="Probable ACP-binding domain of malonyl-CoA ACP transacylase"/>
    <property type="match status" value="1"/>
</dbReference>
<dbReference type="PANTHER" id="PTHR43775:SF37">
    <property type="entry name" value="SI:DKEY-61P9.11"/>
    <property type="match status" value="1"/>
</dbReference>
<dbReference type="Proteomes" id="UP000001213">
    <property type="component" value="Plasmid pTpau01"/>
</dbReference>
<dbReference type="InterPro" id="IPR057326">
    <property type="entry name" value="KR_dom"/>
</dbReference>
<keyword evidence="2" id="KW-0597">Phosphoprotein</keyword>
<dbReference type="SMART" id="SM00827">
    <property type="entry name" value="PKS_AT"/>
    <property type="match status" value="1"/>
</dbReference>
<dbReference type="InterPro" id="IPR016036">
    <property type="entry name" value="Malonyl_transacylase_ACP-bd"/>
</dbReference>
<accession>D5UZ35</accession>
<dbReference type="eggNOG" id="COG0236">
    <property type="taxonomic scope" value="Bacteria"/>
</dbReference>
<dbReference type="InterPro" id="IPR016035">
    <property type="entry name" value="Acyl_Trfase/lysoPLipase"/>
</dbReference>
<feature type="compositionally biased region" description="Polar residues" evidence="5">
    <location>
        <begin position="1"/>
        <end position="12"/>
    </location>
</feature>
<evidence type="ECO:0000313" key="7">
    <source>
        <dbReference type="EMBL" id="ADG80882.1"/>
    </source>
</evidence>
<dbReference type="Gene3D" id="3.30.70.3290">
    <property type="match status" value="1"/>
</dbReference>
<dbReference type="AlphaFoldDB" id="D5UZ35"/>